<accession>A0A1B1YT74</accession>
<dbReference type="InterPro" id="IPR007296">
    <property type="entry name" value="DUF403"/>
</dbReference>
<evidence type="ECO:0000259" key="1">
    <source>
        <dbReference type="Pfam" id="PF04168"/>
    </source>
</evidence>
<dbReference type="EMBL" id="CP014671">
    <property type="protein sequence ID" value="ANX04024.1"/>
    <property type="molecule type" value="Genomic_DNA"/>
</dbReference>
<feature type="domain" description="DUF403" evidence="1">
    <location>
        <begin position="1"/>
        <end position="305"/>
    </location>
</feature>
<dbReference type="PANTHER" id="PTHR34595">
    <property type="entry name" value="BLR5612 PROTEIN"/>
    <property type="match status" value="1"/>
</dbReference>
<dbReference type="KEGG" id="gbi:PG2T_07385"/>
<dbReference type="InParanoid" id="A0A1B1YT74"/>
<dbReference type="PANTHER" id="PTHR34595:SF7">
    <property type="entry name" value="SLL1039 PROTEIN"/>
    <property type="match status" value="1"/>
</dbReference>
<evidence type="ECO:0000313" key="2">
    <source>
        <dbReference type="EMBL" id="ANX04024.1"/>
    </source>
</evidence>
<protein>
    <recommendedName>
        <fullName evidence="1">DUF403 domain-containing protein</fullName>
    </recommendedName>
</protein>
<dbReference type="OrthoDB" id="9803532at2"/>
<name>A0A1B1YT74_9GAMM</name>
<dbReference type="Proteomes" id="UP000092952">
    <property type="component" value="Chromosome"/>
</dbReference>
<keyword evidence="3" id="KW-1185">Reference proteome</keyword>
<dbReference type="STRING" id="1810504.PG2T_07385"/>
<organism evidence="2 3">
    <name type="scientific">Immundisolibacter cernigliae</name>
    <dbReference type="NCBI Taxonomy" id="1810504"/>
    <lineage>
        <taxon>Bacteria</taxon>
        <taxon>Pseudomonadati</taxon>
        <taxon>Pseudomonadota</taxon>
        <taxon>Gammaproteobacteria</taxon>
        <taxon>Immundisolibacterales</taxon>
        <taxon>Immundisolibacteraceae</taxon>
        <taxon>Immundisolibacter</taxon>
    </lineage>
</organism>
<sequence length="310" mass="34885">MLSRVAERVYWMARYLERAENTARLVSVYANLLLDLPKGYTVGWHTLITITGIEEPFRKHYEQADERSVVRFLLTDAHNTSSVLSALAGARENVRTTRDLFPAEAWEAVNELHLFAREHALGGVNRSQRHDYLAQIVHGCQQLAGLLAGTLSHDAAYDFVRLGRNLERADMTTRILDVGVTTLQEQDDGAAALLSTLWINVLRSLSAYQMYRRHVRASVNGRDVSAFLLGDAQFPRSVRYCVDELDAALRRLPRSEAPLHRIAHISRLLTETDPRAIDREALHGFIDDLQLELGQVHDAIAGTWFPAPPG</sequence>
<reference evidence="3" key="1">
    <citation type="submission" date="2016-03" db="EMBL/GenBank/DDBJ databases">
        <title>Complete genome sequence of Solimmundus cernigliae, representing a novel lineage of polycyclic aromatic hydrocarbon degraders within the Gammaproteobacteria.</title>
        <authorList>
            <person name="Singleton D.R."/>
            <person name="Dickey A.N."/>
            <person name="Scholl E.H."/>
            <person name="Wright F.A."/>
            <person name="Aitken M.D."/>
        </authorList>
    </citation>
    <scope>NUCLEOTIDE SEQUENCE [LARGE SCALE GENOMIC DNA]</scope>
    <source>
        <strain evidence="3">TR3.2</strain>
    </source>
</reference>
<evidence type="ECO:0000313" key="3">
    <source>
        <dbReference type="Proteomes" id="UP000092952"/>
    </source>
</evidence>
<dbReference type="Pfam" id="PF04168">
    <property type="entry name" value="Alpha-E"/>
    <property type="match status" value="1"/>
</dbReference>
<dbReference type="RefSeq" id="WP_068803847.1">
    <property type="nucleotide sequence ID" value="NZ_CP014671.1"/>
</dbReference>
<dbReference type="AlphaFoldDB" id="A0A1B1YT74"/>
<gene>
    <name evidence="2" type="ORF">PG2T_07385</name>
</gene>
<dbReference type="InterPro" id="IPR051680">
    <property type="entry name" value="ATP-dep_Glu-Cys_Ligase-2"/>
</dbReference>
<proteinExistence type="predicted"/>